<proteinExistence type="predicted"/>
<dbReference type="EMBL" id="JACXSK010000005">
    <property type="protein sequence ID" value="MBD3123410.1"/>
    <property type="molecule type" value="Genomic_DNA"/>
</dbReference>
<evidence type="ECO:0000313" key="8">
    <source>
        <dbReference type="Proteomes" id="UP000586346"/>
    </source>
</evidence>
<organism evidence="3 9">
    <name type="scientific">Citrobacter braakii</name>
    <dbReference type="NCBI Taxonomy" id="57706"/>
    <lineage>
        <taxon>Bacteria</taxon>
        <taxon>Pseudomonadati</taxon>
        <taxon>Pseudomonadota</taxon>
        <taxon>Gammaproteobacteria</taxon>
        <taxon>Enterobacterales</taxon>
        <taxon>Enterobacteriaceae</taxon>
        <taxon>Citrobacter</taxon>
        <taxon>Citrobacter freundii complex</taxon>
    </lineage>
</organism>
<evidence type="ECO:0000313" key="5">
    <source>
        <dbReference type="EMBL" id="OQM41272.1"/>
    </source>
</evidence>
<dbReference type="Pfam" id="PF15942">
    <property type="entry name" value="DUF4751"/>
    <property type="match status" value="1"/>
</dbReference>
<gene>
    <name evidence="4" type="ORF">BWD41_11390</name>
    <name evidence="5" type="ORF">BZK42_14835</name>
    <name evidence="2" type="ORF">H6P72_13480</name>
    <name evidence="3" type="ORF">ID160_12065</name>
    <name evidence="1" type="ORF">KAM621c_39390</name>
</gene>
<evidence type="ECO:0000313" key="1">
    <source>
        <dbReference type="EMBL" id="BDN98834.1"/>
    </source>
</evidence>
<keyword evidence="8" id="KW-1185">Reference proteome</keyword>
<reference evidence="1" key="5">
    <citation type="submission" date="2022-07" db="EMBL/GenBank/DDBJ databases">
        <title>Complete genome sequence of carbapenem-resistant Citrobacter spp. in Japan.</title>
        <authorList>
            <person name="Maehana S."/>
            <person name="Suzuki M."/>
            <person name="Kitasato H."/>
        </authorList>
    </citation>
    <scope>NUCLEOTIDE SEQUENCE</scope>
    <source>
        <strain evidence="1">KAM621</strain>
    </source>
</reference>
<dbReference type="Proteomes" id="UP000192573">
    <property type="component" value="Unassembled WGS sequence"/>
</dbReference>
<dbReference type="EMBL" id="MTCP01000004">
    <property type="protein sequence ID" value="OLY69193.1"/>
    <property type="molecule type" value="Genomic_DNA"/>
</dbReference>
<evidence type="ECO:0000313" key="6">
    <source>
        <dbReference type="Proteomes" id="UP000185597"/>
    </source>
</evidence>
<dbReference type="Proteomes" id="UP001058317">
    <property type="component" value="Chromosome"/>
</dbReference>
<reference evidence="4 6" key="1">
    <citation type="submission" date="2017-01" db="EMBL/GenBank/DDBJ databases">
        <title>First report of the plasmid-mediated mcr-1 gene in Citrobacter freudii.</title>
        <authorList>
            <person name="Liu J."/>
            <person name="Yang Y."/>
            <person name="Li Y."/>
            <person name="Liu D."/>
            <person name="Tuo H."/>
            <person name="Davis M."/>
            <person name="Zhang A."/>
        </authorList>
    </citation>
    <scope>NUCLEOTIDE SEQUENCE [LARGE SCALE GENOMIC DNA]</scope>
    <source>
        <strain evidence="4 6">SCC4</strain>
    </source>
</reference>
<dbReference type="EMBL" id="AP026382">
    <property type="protein sequence ID" value="BDN98834.1"/>
    <property type="molecule type" value="Genomic_DNA"/>
</dbReference>
<dbReference type="GeneID" id="66271416"/>
<dbReference type="OrthoDB" id="6593769at2"/>
<reference evidence="2 8" key="3">
    <citation type="submission" date="2020-08" db="EMBL/GenBank/DDBJ databases">
        <title>Emergence and comparative genomics analysis of Citrobacter in Fennec fox imported from North Africa to China.</title>
        <authorList>
            <person name="Zheng B."/>
        </authorList>
    </citation>
    <scope>NUCLEOTIDE SEQUENCE [LARGE SCALE GENOMIC DNA]</scope>
    <source>
        <strain evidence="2 8">FF371</strain>
    </source>
</reference>
<dbReference type="Proteomes" id="UP000185597">
    <property type="component" value="Unassembled WGS sequence"/>
</dbReference>
<protein>
    <submittedName>
        <fullName evidence="1">DUF4751 domain-containing protein</fullName>
    </submittedName>
    <submittedName>
        <fullName evidence="3">DUF4751 family protein</fullName>
    </submittedName>
</protein>
<accession>A0A1R0FX63</accession>
<evidence type="ECO:0000313" key="9">
    <source>
        <dbReference type="Proteomes" id="UP000605024"/>
    </source>
</evidence>
<dbReference type="Proteomes" id="UP000605024">
    <property type="component" value="Unassembled WGS sequence"/>
</dbReference>
<dbReference type="InterPro" id="IPR031855">
    <property type="entry name" value="DUF4751"/>
</dbReference>
<reference evidence="3" key="4">
    <citation type="submission" date="2020-09" db="EMBL/GenBank/DDBJ databases">
        <title>Characterization of IncC plasmids in Enterobacterales of food-producing animals originating from China.</title>
        <authorList>
            <person name="Zhang Y."/>
            <person name="Lei C.-W."/>
        </authorList>
    </citation>
    <scope>NUCLEOTIDE SEQUENCE</scope>
    <source>
        <strain evidence="3">CC1</strain>
    </source>
</reference>
<sequence>MDIYTQALQVGYDHYLFVNTQLSNPTIKSVSQYIEYRTWSGQIWRTEVIERGNAFFHWQGHDRINGHRDTVINYLLNGQRWQSTITDYIFFHSLDGEEAQGHYDNVIKYVCANNCVYRSAFAEYIKE</sequence>
<evidence type="ECO:0000313" key="3">
    <source>
        <dbReference type="EMBL" id="MBD3123410.1"/>
    </source>
</evidence>
<reference evidence="5 7" key="2">
    <citation type="submission" date="2017-03" db="EMBL/GenBank/DDBJ databases">
        <authorList>
            <person name="Afonso C.L."/>
            <person name="Miller P.J."/>
            <person name="Scott M.A."/>
            <person name="Spackman E."/>
            <person name="Goraichik I."/>
            <person name="Dimitrov K.M."/>
            <person name="Suarez D.L."/>
            <person name="Swayne D.E."/>
        </authorList>
    </citation>
    <scope>NUCLEOTIDE SEQUENCE [LARGE SCALE GENOMIC DNA]</scope>
    <source>
        <strain evidence="5 7">ATCC 51113</strain>
    </source>
</reference>
<dbReference type="AlphaFoldDB" id="A0A1R0FX63"/>
<dbReference type="RefSeq" id="WP_016155677.1">
    <property type="nucleotide sequence ID" value="NZ_AP026382.1"/>
</dbReference>
<dbReference type="Proteomes" id="UP000586346">
    <property type="component" value="Unassembled WGS sequence"/>
</dbReference>
<evidence type="ECO:0000313" key="7">
    <source>
        <dbReference type="Proteomes" id="UP000192573"/>
    </source>
</evidence>
<dbReference type="EMBL" id="JACLAH010000004">
    <property type="protein sequence ID" value="MBC2647629.1"/>
    <property type="molecule type" value="Genomic_DNA"/>
</dbReference>
<dbReference type="EMBL" id="NAEW01000006">
    <property type="protein sequence ID" value="OQM41272.1"/>
    <property type="molecule type" value="Genomic_DNA"/>
</dbReference>
<evidence type="ECO:0000313" key="4">
    <source>
        <dbReference type="EMBL" id="OLY69193.1"/>
    </source>
</evidence>
<evidence type="ECO:0000313" key="2">
    <source>
        <dbReference type="EMBL" id="MBC2647629.1"/>
    </source>
</evidence>
<name>A0A1R0FX63_CITBR</name>